<dbReference type="InterPro" id="IPR043502">
    <property type="entry name" value="DNA/RNA_pol_sf"/>
</dbReference>
<keyword evidence="1" id="KW-0808">Transferase</keyword>
<dbReference type="Gene3D" id="3.30.70.270">
    <property type="match status" value="2"/>
</dbReference>
<dbReference type="PROSITE" id="PS50994">
    <property type="entry name" value="INTEGRASE"/>
    <property type="match status" value="1"/>
</dbReference>
<dbReference type="GO" id="GO:0003676">
    <property type="term" value="F:nucleic acid binding"/>
    <property type="evidence" value="ECO:0007669"/>
    <property type="project" value="InterPro"/>
</dbReference>
<feature type="region of interest" description="Disordered" evidence="7">
    <location>
        <begin position="499"/>
        <end position="530"/>
    </location>
</feature>
<dbReference type="CDD" id="cd01647">
    <property type="entry name" value="RT_LTR"/>
    <property type="match status" value="1"/>
</dbReference>
<dbReference type="CDD" id="cd09274">
    <property type="entry name" value="RNase_HI_RT_Ty3"/>
    <property type="match status" value="1"/>
</dbReference>
<evidence type="ECO:0000313" key="10">
    <source>
        <dbReference type="Proteomes" id="UP000288805"/>
    </source>
</evidence>
<keyword evidence="6" id="KW-0695">RNA-directed DNA polymerase</keyword>
<dbReference type="InterPro" id="IPR036397">
    <property type="entry name" value="RNaseH_sf"/>
</dbReference>
<dbReference type="Gene3D" id="3.30.420.10">
    <property type="entry name" value="Ribonuclease H-like superfamily/Ribonuclease H"/>
    <property type="match status" value="3"/>
</dbReference>
<evidence type="ECO:0000259" key="8">
    <source>
        <dbReference type="PROSITE" id="PS50994"/>
    </source>
</evidence>
<dbReference type="InterPro" id="IPR043128">
    <property type="entry name" value="Rev_trsase/Diguanyl_cyclase"/>
</dbReference>
<dbReference type="SUPFAM" id="SSF53098">
    <property type="entry name" value="Ribonuclease H-like"/>
    <property type="match status" value="2"/>
</dbReference>
<gene>
    <name evidence="9" type="primary">pol_1834</name>
    <name evidence="9" type="ORF">CK203_016131</name>
</gene>
<sequence>MSQRDLLPHTPDPEFRRPPLMCRGHYVNLLSWGLVNLGQPSVTTNPLPTHSTHAVPPPPGAIHHIDFVEDDNIHMMSWDDGLPEPIVLDDGYEVDTVARQGSPAPFILRLDDDGLEGRDVQIVTRSGRVAQPPPLVARPFDGAVSHEEVRREDDEILRQLQCTQARISIWSSLASSSTHKDALIRVLSQIRVETTTTPKRLIHMMTADRATCIVFSDDDLPPEGSDHVRPLYITVVCLGRKVPSVLLDNGSALNVYPLAIAIALGFAPSDFGPSTQIVRAYDSTKREVMGTLVITVQSTRDMLASSEPVLQISHSEDDLFLTGFTFDEIQTLEIEDFHRDFVAMSFDQHSSTVVLDMMRGSEIRPRIEEVHNVVHTDREIELQHLFHQLQLSDGAPDTSVSMVTPTSLDRDSMLSLCFPEEIIDDGVLQPISAFDMFGMSTIEVLEGTQTIPVPELLEDDSSLFEGIVSPYSPVSCDSISISAPRPPISQIFDIDDEIAQPGSDRDSFDHDSDPIDERVSPTTGDVETVDFGTEDQPRKLKIGSPLSTDERDRLIHLLRSYLDVFAWSYEDMPGLDPSIVQHHFPILPHARPVKQKLRRLHPRWSLQDGKVRVCVDFRDLNKASHKDDFPLPHIDLLVDSTAGHLMLSFMDGFSGYNQILMAPEDMEKTTFITEWGTYCYKVMPFGLKNSGATYQRAATTLFHDMMHRDVEVYVDDMIVKSQGRVDHLEALERFFERIRKFRLRLNPKKCTFGVTSGKLLGHMISECGIEVDLDKIKVILDMPAPKTEKEIRGFLGRLQYISRFIARLTDIFSNMTLGCMLTQIDDSRKERAIYYLSKRMLEYEVKYVMIERLCLALVWATRRLRHYMTKYSVHLISRLDPLRYLFDRPALIGRLMRWLVLLIEFDIQYVSQKSIKGSIVADHLASLPTSEDRPVDDDFPDEEFVAMTSLSGWCMYFDGAANQSRYEIGVLLVSPQGDHIPRSVRLAFHDRHPVTNNIVEYEACILGLETALELGIRQMEVFATLASSVDIPIDVVIRPLLIELRSAPAYCCLIGETEAQDDLPWYHDIYQFLRSGTYPEVATTKDRRALRNLATRFVICGDTLYRRSANGMLLLCLDRASADRVMREVHAGVCGPHMGGHMLAQLHVLTSPWPFLVWGIDIIGKVSPKSSSGHEFILVAIDYFTKWVEAASYARLTSTRVASFIRSHIICRYEKYGIRHHRSSAYRPQTNGAVEAANKNIKRILRKMVETSRDWLEKLPFALWAYRTSFRTSTGAIPYSLVYGMEDVLPIETEMGSLRIALEQQISETEWAQARFDQLNLFDEKRLRATDHVQAYQRKMARAFKKRVKPRPLQKKDLVLRILRGLIGDPRGKFRPSWSGPYVIRELTPEGVAWLTDLDGNQFSEPTNVDQLKKYYV</sequence>
<dbReference type="Pfam" id="PF17917">
    <property type="entry name" value="RT_RNaseH"/>
    <property type="match status" value="1"/>
</dbReference>
<keyword evidence="4" id="KW-0255">Endonuclease</keyword>
<dbReference type="InterPro" id="IPR041373">
    <property type="entry name" value="RT_RNaseH"/>
</dbReference>
<keyword evidence="5" id="KW-0378">Hydrolase</keyword>
<organism evidence="9 10">
    <name type="scientific">Vitis vinifera</name>
    <name type="common">Grape</name>
    <dbReference type="NCBI Taxonomy" id="29760"/>
    <lineage>
        <taxon>Eukaryota</taxon>
        <taxon>Viridiplantae</taxon>
        <taxon>Streptophyta</taxon>
        <taxon>Embryophyta</taxon>
        <taxon>Tracheophyta</taxon>
        <taxon>Spermatophyta</taxon>
        <taxon>Magnoliopsida</taxon>
        <taxon>eudicotyledons</taxon>
        <taxon>Gunneridae</taxon>
        <taxon>Pentapetalae</taxon>
        <taxon>rosids</taxon>
        <taxon>Vitales</taxon>
        <taxon>Vitaceae</taxon>
        <taxon>Viteae</taxon>
        <taxon>Vitis</taxon>
    </lineage>
</organism>
<evidence type="ECO:0000256" key="1">
    <source>
        <dbReference type="ARBA" id="ARBA00022679"/>
    </source>
</evidence>
<proteinExistence type="predicted"/>
<name>A0A438JMP3_VITVI</name>
<dbReference type="GO" id="GO:0003964">
    <property type="term" value="F:RNA-directed DNA polymerase activity"/>
    <property type="evidence" value="ECO:0007669"/>
    <property type="project" value="UniProtKB-KW"/>
</dbReference>
<keyword evidence="3" id="KW-0540">Nuclease</keyword>
<evidence type="ECO:0000256" key="6">
    <source>
        <dbReference type="ARBA" id="ARBA00022918"/>
    </source>
</evidence>
<dbReference type="Pfam" id="PF00078">
    <property type="entry name" value="RVT_1"/>
    <property type="match status" value="1"/>
</dbReference>
<dbReference type="Proteomes" id="UP000288805">
    <property type="component" value="Unassembled WGS sequence"/>
</dbReference>
<evidence type="ECO:0000256" key="5">
    <source>
        <dbReference type="ARBA" id="ARBA00022801"/>
    </source>
</evidence>
<accession>A0A438JMP3</accession>
<dbReference type="InterPro" id="IPR000477">
    <property type="entry name" value="RT_dom"/>
</dbReference>
<dbReference type="GO" id="GO:0016787">
    <property type="term" value="F:hydrolase activity"/>
    <property type="evidence" value="ECO:0007669"/>
    <property type="project" value="UniProtKB-KW"/>
</dbReference>
<evidence type="ECO:0000313" key="9">
    <source>
        <dbReference type="EMBL" id="RVX10215.1"/>
    </source>
</evidence>
<dbReference type="InterPro" id="IPR001584">
    <property type="entry name" value="Integrase_cat-core"/>
</dbReference>
<dbReference type="Gene3D" id="3.10.10.10">
    <property type="entry name" value="HIV Type 1 Reverse Transcriptase, subunit A, domain 1"/>
    <property type="match status" value="1"/>
</dbReference>
<dbReference type="EMBL" id="QGNW01000035">
    <property type="protein sequence ID" value="RVX10215.1"/>
    <property type="molecule type" value="Genomic_DNA"/>
</dbReference>
<protein>
    <submittedName>
        <fullName evidence="9">Retrovirus-related Pol polyprotein from transposon 17.6</fullName>
    </submittedName>
</protein>
<reference evidence="9 10" key="1">
    <citation type="journal article" date="2018" name="PLoS Genet.">
        <title>Population sequencing reveals clonal diversity and ancestral inbreeding in the grapevine cultivar Chardonnay.</title>
        <authorList>
            <person name="Roach M.J."/>
            <person name="Johnson D.L."/>
            <person name="Bohlmann J."/>
            <person name="van Vuuren H.J."/>
            <person name="Jones S.J."/>
            <person name="Pretorius I.S."/>
            <person name="Schmidt S.A."/>
            <person name="Borneman A.R."/>
        </authorList>
    </citation>
    <scope>NUCLEOTIDE SEQUENCE [LARGE SCALE GENOMIC DNA]</scope>
    <source>
        <strain evidence="10">cv. Chardonnay</strain>
        <tissue evidence="9">Leaf</tissue>
    </source>
</reference>
<evidence type="ECO:0000256" key="3">
    <source>
        <dbReference type="ARBA" id="ARBA00022722"/>
    </source>
</evidence>
<dbReference type="PANTHER" id="PTHR48475:SF1">
    <property type="entry name" value="RNASE H TYPE-1 DOMAIN-CONTAINING PROTEIN"/>
    <property type="match status" value="1"/>
</dbReference>
<dbReference type="PANTHER" id="PTHR48475">
    <property type="entry name" value="RIBONUCLEASE H"/>
    <property type="match status" value="1"/>
</dbReference>
<comment type="caution">
    <text evidence="9">The sequence shown here is derived from an EMBL/GenBank/DDBJ whole genome shotgun (WGS) entry which is preliminary data.</text>
</comment>
<dbReference type="SUPFAM" id="SSF56672">
    <property type="entry name" value="DNA/RNA polymerases"/>
    <property type="match status" value="1"/>
</dbReference>
<dbReference type="GO" id="GO:0004519">
    <property type="term" value="F:endonuclease activity"/>
    <property type="evidence" value="ECO:0007669"/>
    <property type="project" value="UniProtKB-KW"/>
</dbReference>
<feature type="compositionally biased region" description="Basic and acidic residues" evidence="7">
    <location>
        <begin position="503"/>
        <end position="519"/>
    </location>
</feature>
<evidence type="ECO:0000256" key="7">
    <source>
        <dbReference type="SAM" id="MobiDB-lite"/>
    </source>
</evidence>
<keyword evidence="2" id="KW-0548">Nucleotidyltransferase</keyword>
<feature type="domain" description="Integrase catalytic" evidence="8">
    <location>
        <begin position="1196"/>
        <end position="1286"/>
    </location>
</feature>
<evidence type="ECO:0000256" key="4">
    <source>
        <dbReference type="ARBA" id="ARBA00022759"/>
    </source>
</evidence>
<dbReference type="InterPro" id="IPR012337">
    <property type="entry name" value="RNaseH-like_sf"/>
</dbReference>
<evidence type="ECO:0000256" key="2">
    <source>
        <dbReference type="ARBA" id="ARBA00022695"/>
    </source>
</evidence>
<dbReference type="GO" id="GO:0015074">
    <property type="term" value="P:DNA integration"/>
    <property type="evidence" value="ECO:0007669"/>
    <property type="project" value="InterPro"/>
</dbReference>